<comment type="similarity">
    <text evidence="2">Belongs to the peptidase C19 family.</text>
</comment>
<proteinExistence type="inferred from homology"/>
<dbReference type="PROSITE" id="PS00973">
    <property type="entry name" value="USP_2"/>
    <property type="match status" value="1"/>
</dbReference>
<gene>
    <name evidence="5" type="ORF">g.23508</name>
</gene>
<dbReference type="InterPro" id="IPR001394">
    <property type="entry name" value="Peptidase_C19_UCH"/>
</dbReference>
<protein>
    <recommendedName>
        <fullName evidence="2">Ubiquitin carboxyl-terminal hydrolase</fullName>
        <ecNumber evidence="2">3.4.19.12</ecNumber>
    </recommendedName>
</protein>
<name>A0A1B6LBV5_9HEMI</name>
<feature type="compositionally biased region" description="Polar residues" evidence="3">
    <location>
        <begin position="168"/>
        <end position="181"/>
    </location>
</feature>
<dbReference type="InterPro" id="IPR050185">
    <property type="entry name" value="Ub_carboxyl-term_hydrolase"/>
</dbReference>
<dbReference type="GO" id="GO:0004843">
    <property type="term" value="F:cysteine-type deubiquitinase activity"/>
    <property type="evidence" value="ECO:0007669"/>
    <property type="project" value="UniProtKB-UniRule"/>
</dbReference>
<dbReference type="AlphaFoldDB" id="A0A1B6LBV5"/>
<dbReference type="PROSITE" id="PS00972">
    <property type="entry name" value="USP_1"/>
    <property type="match status" value="1"/>
</dbReference>
<evidence type="ECO:0000259" key="4">
    <source>
        <dbReference type="PROSITE" id="PS50235"/>
    </source>
</evidence>
<keyword evidence="2" id="KW-0378">Hydrolase</keyword>
<comment type="catalytic activity">
    <reaction evidence="1 2">
        <text>Thiol-dependent hydrolysis of ester, thioester, amide, peptide and isopeptide bonds formed by the C-terminal Gly of ubiquitin (a 76-residue protein attached to proteins as an intracellular targeting signal).</text>
        <dbReference type="EC" id="3.4.19.12"/>
    </reaction>
</comment>
<evidence type="ECO:0000256" key="2">
    <source>
        <dbReference type="RuleBase" id="RU366025"/>
    </source>
</evidence>
<dbReference type="FunFam" id="3.90.70.10:FF:000083">
    <property type="entry name" value="Uncharacterized protein, isoform B"/>
    <property type="match status" value="1"/>
</dbReference>
<dbReference type="GO" id="GO:0006508">
    <property type="term" value="P:proteolysis"/>
    <property type="evidence" value="ECO:0007669"/>
    <property type="project" value="UniProtKB-KW"/>
</dbReference>
<keyword evidence="2" id="KW-0788">Thiol protease</keyword>
<dbReference type="PANTHER" id="PTHR21646:SF23">
    <property type="entry name" value="UBIQUITIN CARBOXYL-TERMINAL HYDROLASE USP2"/>
    <property type="match status" value="1"/>
</dbReference>
<feature type="compositionally biased region" description="Low complexity" evidence="3">
    <location>
        <begin position="36"/>
        <end position="72"/>
    </location>
</feature>
<dbReference type="InterPro" id="IPR038765">
    <property type="entry name" value="Papain-like_cys_pep_sf"/>
</dbReference>
<dbReference type="EC" id="3.4.19.12" evidence="2"/>
<keyword evidence="2" id="KW-0645">Protease</keyword>
<feature type="domain" description="USP" evidence="4">
    <location>
        <begin position="183"/>
        <end position="514"/>
    </location>
</feature>
<evidence type="ECO:0000256" key="3">
    <source>
        <dbReference type="SAM" id="MobiDB-lite"/>
    </source>
</evidence>
<dbReference type="GO" id="GO:0016579">
    <property type="term" value="P:protein deubiquitination"/>
    <property type="evidence" value="ECO:0007669"/>
    <property type="project" value="InterPro"/>
</dbReference>
<dbReference type="PANTHER" id="PTHR21646">
    <property type="entry name" value="UBIQUITIN CARBOXYL-TERMINAL HYDROLASE"/>
    <property type="match status" value="1"/>
</dbReference>
<feature type="compositionally biased region" description="Low complexity" evidence="3">
    <location>
        <begin position="1"/>
        <end position="29"/>
    </location>
</feature>
<feature type="region of interest" description="Disordered" evidence="3">
    <location>
        <begin position="153"/>
        <end position="181"/>
    </location>
</feature>
<dbReference type="Pfam" id="PF00443">
    <property type="entry name" value="UCH"/>
    <property type="match status" value="1"/>
</dbReference>
<evidence type="ECO:0000313" key="5">
    <source>
        <dbReference type="EMBL" id="JAT21014.1"/>
    </source>
</evidence>
<dbReference type="InterPro" id="IPR028889">
    <property type="entry name" value="USP"/>
</dbReference>
<dbReference type="EMBL" id="GEBQ01018963">
    <property type="protein sequence ID" value="JAT21014.1"/>
    <property type="molecule type" value="Transcribed_RNA"/>
</dbReference>
<evidence type="ECO:0000256" key="1">
    <source>
        <dbReference type="ARBA" id="ARBA00000707"/>
    </source>
</evidence>
<dbReference type="InterPro" id="IPR018200">
    <property type="entry name" value="USP_CS"/>
</dbReference>
<feature type="region of interest" description="Disordered" evidence="3">
    <location>
        <begin position="1"/>
        <end position="83"/>
    </location>
</feature>
<feature type="compositionally biased region" description="Basic and acidic residues" evidence="3">
    <location>
        <begin position="157"/>
        <end position="167"/>
    </location>
</feature>
<dbReference type="CDD" id="cd02674">
    <property type="entry name" value="Peptidase_C19R"/>
    <property type="match status" value="1"/>
</dbReference>
<organism evidence="5">
    <name type="scientific">Graphocephala atropunctata</name>
    <dbReference type="NCBI Taxonomy" id="36148"/>
    <lineage>
        <taxon>Eukaryota</taxon>
        <taxon>Metazoa</taxon>
        <taxon>Ecdysozoa</taxon>
        <taxon>Arthropoda</taxon>
        <taxon>Hexapoda</taxon>
        <taxon>Insecta</taxon>
        <taxon>Pterygota</taxon>
        <taxon>Neoptera</taxon>
        <taxon>Paraneoptera</taxon>
        <taxon>Hemiptera</taxon>
        <taxon>Auchenorrhyncha</taxon>
        <taxon>Membracoidea</taxon>
        <taxon>Cicadellidae</taxon>
        <taxon>Cicadellinae</taxon>
        <taxon>Cicadellini</taxon>
        <taxon>Graphocephala</taxon>
    </lineage>
</organism>
<keyword evidence="2" id="KW-0833">Ubl conjugation pathway</keyword>
<dbReference type="SUPFAM" id="SSF54001">
    <property type="entry name" value="Cysteine proteinases"/>
    <property type="match status" value="1"/>
</dbReference>
<reference evidence="5" key="1">
    <citation type="submission" date="2015-11" db="EMBL/GenBank/DDBJ databases">
        <title>De novo transcriptome assembly of four potential Pierce s Disease insect vectors from Arizona vineyards.</title>
        <authorList>
            <person name="Tassone E.E."/>
        </authorList>
    </citation>
    <scope>NUCLEOTIDE SEQUENCE</scope>
</reference>
<accession>A0A1B6LBV5</accession>
<sequence length="519" mass="58168">MPVSVSSFHTDSSSRCGSSYSPSSYYRSSLQQTPFRSTSSYTSSYRSTSGLDDGYSSSRNKSDTSDSSYSSTSKRDYSKSRSLSSVDSALKSSSLSSRRTSTASSYTSQAFDISQYSPQNYVAGSSRTSSISSRPSRTYSSVRDSYYVPSSSLRASRYSDQETERELLSQSKSKSTQDQGGLNGISNIGNTCFLNAIVQCLSNTKVLLEYITTKDYTNEIRSSAKASLMKRFADLVKGLWQGGASTMMIHSFKKEVDVYAPRFHGYAQQDAQEFLRYLLEGLHDELNRATSQSRSLTEDIDDDLSDSMKAVETWKRYLRFDNSKIVDTFGGLLKSTLECTHCGHCSTTFEAFWDLSLPIPANNTSRKLLLSQCFDLFTKEEVLDGDEMPTCSKCNTRRKCKKRILIQKFPEVLVIHLKRFALGGRSCKVESVIDFPVCNLDVAAYSADSRLKNLGYDLFGVVNHNGTSYNGHYTAYCKHPYSGEWHSFNDQSVKVISPETHSKREAYVLFYEQNQSTNL</sequence>
<dbReference type="PROSITE" id="PS50235">
    <property type="entry name" value="USP_3"/>
    <property type="match status" value="1"/>
</dbReference>
<dbReference type="Gene3D" id="3.90.70.10">
    <property type="entry name" value="Cysteine proteinases"/>
    <property type="match status" value="1"/>
</dbReference>